<dbReference type="EMBL" id="MU005582">
    <property type="protein sequence ID" value="KAF2684175.1"/>
    <property type="molecule type" value="Genomic_DNA"/>
</dbReference>
<reference evidence="1" key="1">
    <citation type="journal article" date="2020" name="Stud. Mycol.">
        <title>101 Dothideomycetes genomes: a test case for predicting lifestyles and emergence of pathogens.</title>
        <authorList>
            <person name="Haridas S."/>
            <person name="Albert R."/>
            <person name="Binder M."/>
            <person name="Bloem J."/>
            <person name="Labutti K."/>
            <person name="Salamov A."/>
            <person name="Andreopoulos B."/>
            <person name="Baker S."/>
            <person name="Barry K."/>
            <person name="Bills G."/>
            <person name="Bluhm B."/>
            <person name="Cannon C."/>
            <person name="Castanera R."/>
            <person name="Culley D."/>
            <person name="Daum C."/>
            <person name="Ezra D."/>
            <person name="Gonzalez J."/>
            <person name="Henrissat B."/>
            <person name="Kuo A."/>
            <person name="Liang C."/>
            <person name="Lipzen A."/>
            <person name="Lutzoni F."/>
            <person name="Magnuson J."/>
            <person name="Mondo S."/>
            <person name="Nolan M."/>
            <person name="Ohm R."/>
            <person name="Pangilinan J."/>
            <person name="Park H.-J."/>
            <person name="Ramirez L."/>
            <person name="Alfaro M."/>
            <person name="Sun H."/>
            <person name="Tritt A."/>
            <person name="Yoshinaga Y."/>
            <person name="Zwiers L.-H."/>
            <person name="Turgeon B."/>
            <person name="Goodwin S."/>
            <person name="Spatafora J."/>
            <person name="Crous P."/>
            <person name="Grigoriev I."/>
        </authorList>
    </citation>
    <scope>NUCLEOTIDE SEQUENCE</scope>
    <source>
        <strain evidence="1">CBS 122367</strain>
    </source>
</reference>
<protein>
    <submittedName>
        <fullName evidence="1">Uncharacterized protein</fullName>
    </submittedName>
</protein>
<gene>
    <name evidence="1" type="ORF">K458DRAFT_38411</name>
</gene>
<dbReference type="Proteomes" id="UP000799291">
    <property type="component" value="Unassembled WGS sequence"/>
</dbReference>
<dbReference type="AlphaFoldDB" id="A0A6G1J1L2"/>
<name>A0A6G1J1L2_9PLEO</name>
<organism evidence="1 2">
    <name type="scientific">Lentithecium fluviatile CBS 122367</name>
    <dbReference type="NCBI Taxonomy" id="1168545"/>
    <lineage>
        <taxon>Eukaryota</taxon>
        <taxon>Fungi</taxon>
        <taxon>Dikarya</taxon>
        <taxon>Ascomycota</taxon>
        <taxon>Pezizomycotina</taxon>
        <taxon>Dothideomycetes</taxon>
        <taxon>Pleosporomycetidae</taxon>
        <taxon>Pleosporales</taxon>
        <taxon>Massarineae</taxon>
        <taxon>Lentitheciaceae</taxon>
        <taxon>Lentithecium</taxon>
    </lineage>
</organism>
<evidence type="ECO:0000313" key="1">
    <source>
        <dbReference type="EMBL" id="KAF2684175.1"/>
    </source>
</evidence>
<keyword evidence="2" id="KW-1185">Reference proteome</keyword>
<evidence type="ECO:0000313" key="2">
    <source>
        <dbReference type="Proteomes" id="UP000799291"/>
    </source>
</evidence>
<proteinExistence type="predicted"/>
<accession>A0A6G1J1L2</accession>
<sequence length="119" mass="13724">MADAAVSHRSSYEGWTPRKMLCNFCLDLHRTAFFDLTKLAKSPHEHNCKGATSRFYVCSHKSHTFQELYEHRCRRREKDISDPGCCSRLPVKSYSRVRSTVVISLAGCQIRLRSGQEDK</sequence>